<reference evidence="4" key="1">
    <citation type="journal article" date="2023" name="Science">
        <title>Elucidation of the pathway for biosynthesis of saponin adjuvants from the soapbark tree.</title>
        <authorList>
            <person name="Reed J."/>
            <person name="Orme A."/>
            <person name="El-Demerdash A."/>
            <person name="Owen C."/>
            <person name="Martin L.B.B."/>
            <person name="Misra R.C."/>
            <person name="Kikuchi S."/>
            <person name="Rejzek M."/>
            <person name="Martin A.C."/>
            <person name="Harkess A."/>
            <person name="Leebens-Mack J."/>
            <person name="Louveau T."/>
            <person name="Stephenson M.J."/>
            <person name="Osbourn A."/>
        </authorList>
    </citation>
    <scope>NUCLEOTIDE SEQUENCE</scope>
    <source>
        <strain evidence="4">S10</strain>
    </source>
</reference>
<evidence type="ECO:0000313" key="5">
    <source>
        <dbReference type="Proteomes" id="UP001163823"/>
    </source>
</evidence>
<dbReference type="EMBL" id="JARAOO010000007">
    <property type="protein sequence ID" value="KAJ7961340.1"/>
    <property type="molecule type" value="Genomic_DNA"/>
</dbReference>
<proteinExistence type="inferred from homology"/>
<evidence type="ECO:0000256" key="1">
    <source>
        <dbReference type="ARBA" id="ARBA00009861"/>
    </source>
</evidence>
<dbReference type="Proteomes" id="UP001163823">
    <property type="component" value="Chromosome 7"/>
</dbReference>
<evidence type="ECO:0000256" key="3">
    <source>
        <dbReference type="ARBA" id="ARBA00023315"/>
    </source>
</evidence>
<evidence type="ECO:0000256" key="2">
    <source>
        <dbReference type="ARBA" id="ARBA00022679"/>
    </source>
</evidence>
<dbReference type="AlphaFoldDB" id="A0AAD7LNE0"/>
<dbReference type="Gene3D" id="3.30.559.10">
    <property type="entry name" value="Chloramphenicol acetyltransferase-like domain"/>
    <property type="match status" value="2"/>
</dbReference>
<keyword evidence="5" id="KW-1185">Reference proteome</keyword>
<dbReference type="PANTHER" id="PTHR31623:SF17">
    <property type="entry name" value="F21J9.9"/>
    <property type="match status" value="1"/>
</dbReference>
<accession>A0AAD7LNE0</accession>
<sequence length="417" mass="46657">MAIRIETVRREIVKPLSPTPSHLRNLKLSLLDQLTPAVYIPLVLFYSTNSKDSDDHLEARASDISLQVKSSLSKTLTHFYSFAGRIKDNLYVECNDEGITYVEARVNCILLDILHQPDEKVVAELLPIDNIASKEEDTGCLLLVQANFSNVVELLLVCVCLTSAAASLFPSRDIPFVDGTSNNDNPDTDKCISKRFVFNASKIEALKVLTTSEAIQQTTRVEVVTSLIWKCATRASRLNLGFSRPSFLSQTLNFRRTKTPTLHGSCMGNLASVIVARAPEEDEEIELKSLVVALRKGKEKFFQDFSKWVEKNEASLVISEGSKEMGDVFKEYDKVDLYMSTSWCRISLYESDFGLGKPIWVSSANAQYHIKNIVTMLDTKDGNGIEAWVYLSEQDMALFEQDQELLAFAALNPSILS</sequence>
<dbReference type="GO" id="GO:0016746">
    <property type="term" value="F:acyltransferase activity"/>
    <property type="evidence" value="ECO:0007669"/>
    <property type="project" value="UniProtKB-KW"/>
</dbReference>
<keyword evidence="3 4" id="KW-0012">Acyltransferase</keyword>
<keyword evidence="2" id="KW-0808">Transferase</keyword>
<comment type="caution">
    <text evidence="4">The sequence shown here is derived from an EMBL/GenBank/DDBJ whole genome shotgun (WGS) entry which is preliminary data.</text>
</comment>
<name>A0AAD7LNE0_QUISA</name>
<dbReference type="InterPro" id="IPR023213">
    <property type="entry name" value="CAT-like_dom_sf"/>
</dbReference>
<gene>
    <name evidence="4" type="ORF">O6P43_016695</name>
</gene>
<organism evidence="4 5">
    <name type="scientific">Quillaja saponaria</name>
    <name type="common">Soap bark tree</name>
    <dbReference type="NCBI Taxonomy" id="32244"/>
    <lineage>
        <taxon>Eukaryota</taxon>
        <taxon>Viridiplantae</taxon>
        <taxon>Streptophyta</taxon>
        <taxon>Embryophyta</taxon>
        <taxon>Tracheophyta</taxon>
        <taxon>Spermatophyta</taxon>
        <taxon>Magnoliopsida</taxon>
        <taxon>eudicotyledons</taxon>
        <taxon>Gunneridae</taxon>
        <taxon>Pentapetalae</taxon>
        <taxon>rosids</taxon>
        <taxon>fabids</taxon>
        <taxon>Fabales</taxon>
        <taxon>Quillajaceae</taxon>
        <taxon>Quillaja</taxon>
    </lineage>
</organism>
<dbReference type="Pfam" id="PF02458">
    <property type="entry name" value="Transferase"/>
    <property type="match status" value="2"/>
</dbReference>
<dbReference type="KEGG" id="qsa:O6P43_016695"/>
<dbReference type="PANTHER" id="PTHR31623">
    <property type="entry name" value="F21J9.9"/>
    <property type="match status" value="1"/>
</dbReference>
<protein>
    <submittedName>
        <fullName evidence="4">BAHD acyltransferase</fullName>
    </submittedName>
</protein>
<comment type="similarity">
    <text evidence="1">Belongs to the plant acyltransferase family.</text>
</comment>
<evidence type="ECO:0000313" key="4">
    <source>
        <dbReference type="EMBL" id="KAJ7961340.1"/>
    </source>
</evidence>